<dbReference type="RefSeq" id="WP_138188485.1">
    <property type="nucleotide sequence ID" value="NZ_LS992241.1"/>
</dbReference>
<gene>
    <name evidence="1" type="ORF">PBLR_15033</name>
</gene>
<dbReference type="SMART" id="SM01149">
    <property type="entry name" value="DUF1237"/>
    <property type="match status" value="1"/>
</dbReference>
<dbReference type="InterPro" id="IPR008928">
    <property type="entry name" value="6-hairpin_glycosidase_sf"/>
</dbReference>
<sequence>MERLPQAVLRVMEEAKTKLAYNPKLMEQFLNCFPNTLQTTTKLHEDGTSYVFTGDIPAMWLRDSSAQVRQYMPLAKDDADVRRVIAGLVRKQLKYIQIDPYANAFNEQEVALDEIHHRDQTKLNGWVWERKYEIDSLCYPLQLSYLYWKETGDTSLFDGEYKSVAHIIMDLWTTEQRHFAQSPYRFERMDCRKTDTLKNNGMGMPVNYTGMTWSAFRPSDDACTFGYLVPSNMFAVVVLRYLEEIATTVYEDAPFAAKARALMEEIDEGIQAYGIFHHPKYGKIYAYETDGFGNYNLMDDANVPSLLAIPYLGYTTADDPIYQNTRRFILSEENPYFYSGKVAKGIGSPHTPDQYIWHIALSMQGLTASSQEEIASLIELLTTTDAGTGYMHEGFHVDDPAQFTREWFAWSNSLFSELIFREHWLKGE</sequence>
<dbReference type="InterPro" id="IPR012341">
    <property type="entry name" value="6hp_glycosidase-like_sf"/>
</dbReference>
<dbReference type="AlphaFoldDB" id="A0A383RHN1"/>
<evidence type="ECO:0000313" key="2">
    <source>
        <dbReference type="Proteomes" id="UP000304148"/>
    </source>
</evidence>
<dbReference type="EMBL" id="LS992241">
    <property type="protein sequence ID" value="SYX86607.1"/>
    <property type="molecule type" value="Genomic_DNA"/>
</dbReference>
<name>A0A383RHN1_PAEAL</name>
<dbReference type="Proteomes" id="UP000304148">
    <property type="component" value="Chromosome"/>
</dbReference>
<reference evidence="2" key="1">
    <citation type="submission" date="2018-08" db="EMBL/GenBank/DDBJ databases">
        <authorList>
            <person name="Chevrot R."/>
        </authorList>
    </citation>
    <scope>NUCLEOTIDE SEQUENCE [LARGE SCALE GENOMIC DNA]</scope>
</reference>
<organism evidence="1 2">
    <name type="scientific">Paenibacillus alvei</name>
    <name type="common">Bacillus alvei</name>
    <dbReference type="NCBI Taxonomy" id="44250"/>
    <lineage>
        <taxon>Bacteria</taxon>
        <taxon>Bacillati</taxon>
        <taxon>Bacillota</taxon>
        <taxon>Bacilli</taxon>
        <taxon>Bacillales</taxon>
        <taxon>Paenibacillaceae</taxon>
        <taxon>Paenibacillus</taxon>
    </lineage>
</organism>
<dbReference type="GO" id="GO:0005975">
    <property type="term" value="P:carbohydrate metabolic process"/>
    <property type="evidence" value="ECO:0007669"/>
    <property type="project" value="InterPro"/>
</dbReference>
<dbReference type="PANTHER" id="PTHR31047:SF0">
    <property type="entry name" value="MEIOTICALLY UP-REGULATED GENE 157 PROTEIN"/>
    <property type="match status" value="1"/>
</dbReference>
<dbReference type="Pfam" id="PF06824">
    <property type="entry name" value="Glyco_hydro_125"/>
    <property type="match status" value="1"/>
</dbReference>
<dbReference type="Gene3D" id="1.50.10.10">
    <property type="match status" value="1"/>
</dbReference>
<evidence type="ECO:0000313" key="1">
    <source>
        <dbReference type="EMBL" id="SYX86607.1"/>
    </source>
</evidence>
<accession>A0A383RHN1</accession>
<dbReference type="PANTHER" id="PTHR31047">
    <property type="entry name" value="MEIOTICALLY UP-REGULATED GENE 157 PROTEIN"/>
    <property type="match status" value="1"/>
</dbReference>
<dbReference type="InterPro" id="IPR008313">
    <property type="entry name" value="GH125"/>
</dbReference>
<protein>
    <recommendedName>
        <fullName evidence="3">Glycosyl hydrolase</fullName>
    </recommendedName>
</protein>
<dbReference type="SUPFAM" id="SSF48208">
    <property type="entry name" value="Six-hairpin glycosidases"/>
    <property type="match status" value="1"/>
</dbReference>
<dbReference type="PIRSF" id="PIRSF028846">
    <property type="entry name" value="UCP028846"/>
    <property type="match status" value="1"/>
</dbReference>
<evidence type="ECO:0008006" key="3">
    <source>
        <dbReference type="Google" id="ProtNLM"/>
    </source>
</evidence>
<proteinExistence type="predicted"/>